<dbReference type="EMBL" id="MN739755">
    <property type="protein sequence ID" value="QHT25071.1"/>
    <property type="molecule type" value="Genomic_DNA"/>
</dbReference>
<dbReference type="AlphaFoldDB" id="A0A6C0E8Y0"/>
<evidence type="ECO:0000313" key="1">
    <source>
        <dbReference type="EMBL" id="QHT25071.1"/>
    </source>
</evidence>
<name>A0A6C0E8Y0_9ZZZZ</name>
<protein>
    <submittedName>
        <fullName evidence="1">Uncharacterized protein</fullName>
    </submittedName>
</protein>
<sequence length="85" mass="9623">MYVVRLGANGITYQNAKPCSECTKFLKKFFQGKIIYISDTGCNLEKVSTLKSNHLSFYQQKLLGFNTNTLDVDVDNDNDDDDDDS</sequence>
<accession>A0A6C0E8Y0</accession>
<proteinExistence type="predicted"/>
<reference evidence="1" key="1">
    <citation type="journal article" date="2020" name="Nature">
        <title>Giant virus diversity and host interactions through global metagenomics.</title>
        <authorList>
            <person name="Schulz F."/>
            <person name="Roux S."/>
            <person name="Paez-Espino D."/>
            <person name="Jungbluth S."/>
            <person name="Walsh D.A."/>
            <person name="Denef V.J."/>
            <person name="McMahon K.D."/>
            <person name="Konstantinidis K.T."/>
            <person name="Eloe-Fadrosh E.A."/>
            <person name="Kyrpides N.C."/>
            <person name="Woyke T."/>
        </authorList>
    </citation>
    <scope>NUCLEOTIDE SEQUENCE</scope>
    <source>
        <strain evidence="1">GVMAG-M-3300023179-150</strain>
    </source>
</reference>
<organism evidence="1">
    <name type="scientific">viral metagenome</name>
    <dbReference type="NCBI Taxonomy" id="1070528"/>
    <lineage>
        <taxon>unclassified sequences</taxon>
        <taxon>metagenomes</taxon>
        <taxon>organismal metagenomes</taxon>
    </lineage>
</organism>